<geneLocation type="plasmid" evidence="1 2">
    <name>p2</name>
</geneLocation>
<protein>
    <submittedName>
        <fullName evidence="1">Uncharacterized protein</fullName>
    </submittedName>
</protein>
<gene>
    <name evidence="1" type="ORF">KM029_26790</name>
</gene>
<dbReference type="Proteomes" id="UP000682802">
    <property type="component" value="Plasmid p2"/>
</dbReference>
<evidence type="ECO:0000313" key="2">
    <source>
        <dbReference type="Proteomes" id="UP000682802"/>
    </source>
</evidence>
<dbReference type="RefSeq" id="WP_144077400.1">
    <property type="nucleotide sequence ID" value="NZ_CP076131.1"/>
</dbReference>
<accession>A0ABX8H4M7</accession>
<sequence>MTTKNVTAKVVKATKDTAIEKEVIAVNDLPEVKYYEGAPLQYRADCKNGKFNINGRKEVGDNLVITPIAWRFFTDDILGMGKKNWVELFFINEQNCLSAIMFHGYSRENLENLASDLFYTDVTLGDINLTISFEKKQNKSVKSTYYIASFEFDVVDEEDRKILKERIEGLKIFRRETLNEDCDFQSTENFFNPHFVEEAQAIDVKVDNN</sequence>
<reference evidence="1 2" key="1">
    <citation type="submission" date="2021-05" db="EMBL/GenBank/DDBJ databases">
        <title>Comparative genomic studies on the polysaccharide-degrading batcterial strains of the Flammeovirga genus.</title>
        <authorList>
            <person name="Zewei F."/>
            <person name="Zheng Z."/>
            <person name="Yu L."/>
            <person name="Ruyue G."/>
            <person name="Yanhong M."/>
            <person name="Yuanyuan C."/>
            <person name="Jingyan G."/>
            <person name="Wenjun H."/>
        </authorList>
    </citation>
    <scope>NUCLEOTIDE SEQUENCE [LARGE SCALE GENOMIC DNA]</scope>
    <source>
        <strain evidence="1 2">YS10</strain>
        <plasmid evidence="1 2">p2</plasmid>
    </source>
</reference>
<name>A0ABX8H4M7_9BACT</name>
<dbReference type="EMBL" id="CP076131">
    <property type="protein sequence ID" value="QWG10770.1"/>
    <property type="molecule type" value="Genomic_DNA"/>
</dbReference>
<organism evidence="1 2">
    <name type="scientific">Flammeovirga kamogawensis</name>
    <dbReference type="NCBI Taxonomy" id="373891"/>
    <lineage>
        <taxon>Bacteria</taxon>
        <taxon>Pseudomonadati</taxon>
        <taxon>Bacteroidota</taxon>
        <taxon>Cytophagia</taxon>
        <taxon>Cytophagales</taxon>
        <taxon>Flammeovirgaceae</taxon>
        <taxon>Flammeovirga</taxon>
    </lineage>
</organism>
<proteinExistence type="predicted"/>
<evidence type="ECO:0000313" key="1">
    <source>
        <dbReference type="EMBL" id="QWG10770.1"/>
    </source>
</evidence>
<keyword evidence="1" id="KW-0614">Plasmid</keyword>
<keyword evidence="2" id="KW-1185">Reference proteome</keyword>